<dbReference type="GO" id="GO:0004659">
    <property type="term" value="F:prenyltransferase activity"/>
    <property type="evidence" value="ECO:0007669"/>
    <property type="project" value="InterPro"/>
</dbReference>
<organism evidence="8 9">
    <name type="scientific">Candidatus Andersenbacteria bacterium RIFCSPHIGHO2_12_FULL_45_11</name>
    <dbReference type="NCBI Taxonomy" id="1797281"/>
    <lineage>
        <taxon>Bacteria</taxon>
        <taxon>Candidatus Anderseniibacteriota</taxon>
    </lineage>
</organism>
<dbReference type="Proteomes" id="UP000177528">
    <property type="component" value="Unassembled WGS sequence"/>
</dbReference>
<evidence type="ECO:0000256" key="2">
    <source>
        <dbReference type="ARBA" id="ARBA00006706"/>
    </source>
</evidence>
<sequence length="271" mass="29043">MVSPKEYLLDIQKQVDAELDRLLPPVSVIPTRLHEALRYSVFAGGKRLRPALCITSCEAMGGDRKLAMISAAALEALHTYTLIHDDLPAMDDDDMRRGKPSCHKAFDEATAILAGDALLTCAFQWLAETGNSRLVAELAIATGSRGTVGGQVDDMMAKLNSLSEEEIISIHERKTALLFSVSCRLGAIVAGATDTDIDALGAWGKSLGVAFQLLDDVCDNDPVTMDSFSREGAIARAKQYEEEAATWLAKVSGNTEVLTATGNLLIASFAL</sequence>
<dbReference type="GO" id="GO:0016114">
    <property type="term" value="P:terpenoid biosynthetic process"/>
    <property type="evidence" value="ECO:0007669"/>
    <property type="project" value="UniProtKB-ARBA"/>
</dbReference>
<dbReference type="InterPro" id="IPR033749">
    <property type="entry name" value="Polyprenyl_synt_CS"/>
</dbReference>
<dbReference type="SFLD" id="SFLDG01017">
    <property type="entry name" value="Polyprenyl_Transferase_Like"/>
    <property type="match status" value="1"/>
</dbReference>
<dbReference type="Gene3D" id="1.10.600.10">
    <property type="entry name" value="Farnesyl Diphosphate Synthase"/>
    <property type="match status" value="1"/>
</dbReference>
<evidence type="ECO:0000256" key="7">
    <source>
        <dbReference type="RuleBase" id="RU004466"/>
    </source>
</evidence>
<dbReference type="PANTHER" id="PTHR43281:SF1">
    <property type="entry name" value="FARNESYL DIPHOSPHATE SYNTHASE"/>
    <property type="match status" value="1"/>
</dbReference>
<evidence type="ECO:0000256" key="1">
    <source>
        <dbReference type="ARBA" id="ARBA00001946"/>
    </source>
</evidence>
<dbReference type="PROSITE" id="PS00444">
    <property type="entry name" value="POLYPRENYL_SYNTHASE_2"/>
    <property type="match status" value="1"/>
</dbReference>
<evidence type="ECO:0000256" key="4">
    <source>
        <dbReference type="ARBA" id="ARBA00022723"/>
    </source>
</evidence>
<evidence type="ECO:0000313" key="9">
    <source>
        <dbReference type="Proteomes" id="UP000177528"/>
    </source>
</evidence>
<dbReference type="FunFam" id="1.10.600.10:FF:000001">
    <property type="entry name" value="Geranylgeranyl diphosphate synthase"/>
    <property type="match status" value="1"/>
</dbReference>
<accession>A0A1G1X4V7</accession>
<keyword evidence="3 7" id="KW-0808">Transferase</keyword>
<proteinExistence type="inferred from homology"/>
<evidence type="ECO:0008006" key="10">
    <source>
        <dbReference type="Google" id="ProtNLM"/>
    </source>
</evidence>
<dbReference type="AlphaFoldDB" id="A0A1G1X4V7"/>
<dbReference type="CDD" id="cd00685">
    <property type="entry name" value="Trans_IPPS_HT"/>
    <property type="match status" value="1"/>
</dbReference>
<dbReference type="InterPro" id="IPR008949">
    <property type="entry name" value="Isoprenoid_synthase_dom_sf"/>
</dbReference>
<evidence type="ECO:0000256" key="5">
    <source>
        <dbReference type="ARBA" id="ARBA00022842"/>
    </source>
</evidence>
<gene>
    <name evidence="8" type="ORF">A3D99_02540</name>
</gene>
<keyword evidence="6" id="KW-0414">Isoprene biosynthesis</keyword>
<comment type="caution">
    <text evidence="8">The sequence shown here is derived from an EMBL/GenBank/DDBJ whole genome shotgun (WGS) entry which is preliminary data.</text>
</comment>
<dbReference type="SFLD" id="SFLDS00005">
    <property type="entry name" value="Isoprenoid_Synthase_Type_I"/>
    <property type="match status" value="1"/>
</dbReference>
<dbReference type="EMBL" id="MHHR01000014">
    <property type="protein sequence ID" value="OGY34367.1"/>
    <property type="molecule type" value="Genomic_DNA"/>
</dbReference>
<name>A0A1G1X4V7_9BACT</name>
<keyword evidence="5" id="KW-0460">Magnesium</keyword>
<evidence type="ECO:0000256" key="3">
    <source>
        <dbReference type="ARBA" id="ARBA00022679"/>
    </source>
</evidence>
<keyword evidence="4" id="KW-0479">Metal-binding</keyword>
<reference evidence="8 9" key="1">
    <citation type="journal article" date="2016" name="Nat. Commun.">
        <title>Thousands of microbial genomes shed light on interconnected biogeochemical processes in an aquifer system.</title>
        <authorList>
            <person name="Anantharaman K."/>
            <person name="Brown C.T."/>
            <person name="Hug L.A."/>
            <person name="Sharon I."/>
            <person name="Castelle C.J."/>
            <person name="Probst A.J."/>
            <person name="Thomas B.C."/>
            <person name="Singh A."/>
            <person name="Wilkins M.J."/>
            <person name="Karaoz U."/>
            <person name="Brodie E.L."/>
            <person name="Williams K.H."/>
            <person name="Hubbard S.S."/>
            <person name="Banfield J.F."/>
        </authorList>
    </citation>
    <scope>NUCLEOTIDE SEQUENCE [LARGE SCALE GENOMIC DNA]</scope>
</reference>
<evidence type="ECO:0000313" key="8">
    <source>
        <dbReference type="EMBL" id="OGY34367.1"/>
    </source>
</evidence>
<protein>
    <recommendedName>
        <fullName evidence="10">Polyprenyl synthetase</fullName>
    </recommendedName>
</protein>
<comment type="cofactor">
    <cofactor evidence="1">
        <name>Mg(2+)</name>
        <dbReference type="ChEBI" id="CHEBI:18420"/>
    </cofactor>
</comment>
<dbReference type="PROSITE" id="PS00723">
    <property type="entry name" value="POLYPRENYL_SYNTHASE_1"/>
    <property type="match status" value="1"/>
</dbReference>
<evidence type="ECO:0000256" key="6">
    <source>
        <dbReference type="ARBA" id="ARBA00023229"/>
    </source>
</evidence>
<comment type="similarity">
    <text evidence="2 7">Belongs to the FPP/GGPP synthase family.</text>
</comment>
<dbReference type="GO" id="GO:0046872">
    <property type="term" value="F:metal ion binding"/>
    <property type="evidence" value="ECO:0007669"/>
    <property type="project" value="UniProtKB-KW"/>
</dbReference>
<dbReference type="SUPFAM" id="SSF48576">
    <property type="entry name" value="Terpenoid synthases"/>
    <property type="match status" value="1"/>
</dbReference>
<dbReference type="InterPro" id="IPR000092">
    <property type="entry name" value="Polyprenyl_synt"/>
</dbReference>
<dbReference type="PANTHER" id="PTHR43281">
    <property type="entry name" value="FARNESYL DIPHOSPHATE SYNTHASE"/>
    <property type="match status" value="1"/>
</dbReference>
<dbReference type="Pfam" id="PF00348">
    <property type="entry name" value="polyprenyl_synt"/>
    <property type="match status" value="1"/>
</dbReference>